<comment type="caution">
    <text evidence="1">The sequence shown here is derived from an EMBL/GenBank/DDBJ whole genome shotgun (WGS) entry which is preliminary data.</text>
</comment>
<dbReference type="EMBL" id="PDJJ01000001">
    <property type="protein sequence ID" value="PFG41500.1"/>
    <property type="molecule type" value="Genomic_DNA"/>
</dbReference>
<evidence type="ECO:0000313" key="1">
    <source>
        <dbReference type="EMBL" id="PFG41500.1"/>
    </source>
</evidence>
<organism evidence="1 2">
    <name type="scientific">Isoptericola jiangsuensis</name>
    <dbReference type="NCBI Taxonomy" id="548579"/>
    <lineage>
        <taxon>Bacteria</taxon>
        <taxon>Bacillati</taxon>
        <taxon>Actinomycetota</taxon>
        <taxon>Actinomycetes</taxon>
        <taxon>Micrococcales</taxon>
        <taxon>Promicromonosporaceae</taxon>
        <taxon>Isoptericola</taxon>
    </lineage>
</organism>
<proteinExistence type="predicted"/>
<keyword evidence="2" id="KW-1185">Reference proteome</keyword>
<dbReference type="AlphaFoldDB" id="A0A2A9ETA0"/>
<dbReference type="OrthoDB" id="4174446at2"/>
<gene>
    <name evidence="1" type="ORF">ATJ88_0139</name>
</gene>
<accession>A0A2A9ETA0</accession>
<dbReference type="Proteomes" id="UP000224130">
    <property type="component" value="Unassembled WGS sequence"/>
</dbReference>
<name>A0A2A9ETA0_9MICO</name>
<protein>
    <submittedName>
        <fullName evidence="1">Uncharacterized protein</fullName>
    </submittedName>
</protein>
<reference evidence="1 2" key="1">
    <citation type="submission" date="2017-10" db="EMBL/GenBank/DDBJ databases">
        <title>Sequencing the genomes of 1000 actinobacteria strains.</title>
        <authorList>
            <person name="Klenk H.-P."/>
        </authorList>
    </citation>
    <scope>NUCLEOTIDE SEQUENCE [LARGE SCALE GENOMIC DNA]</scope>
    <source>
        <strain evidence="1 2">DSM 21863</strain>
    </source>
</reference>
<dbReference type="RefSeq" id="WP_098461999.1">
    <property type="nucleotide sequence ID" value="NZ_PDJJ01000001.1"/>
</dbReference>
<evidence type="ECO:0000313" key="2">
    <source>
        <dbReference type="Proteomes" id="UP000224130"/>
    </source>
</evidence>
<sequence length="117" mass="12971">MHFFGDRVVGDQVHNQLMLLPAVPTAIELRASGDPASLARVSSDWLQGLLERRYVREEWVHRRTVYAHRYVVAGTGEPLCEAFDYRSAPAGLGSGTSRVAIGELGPPDRVVEVEVER</sequence>